<dbReference type="Pfam" id="PF03937">
    <property type="entry name" value="Sdh5"/>
    <property type="match status" value="1"/>
</dbReference>
<keyword evidence="3" id="KW-0143">Chaperone</keyword>
<dbReference type="InterPro" id="IPR005631">
    <property type="entry name" value="SDH"/>
</dbReference>
<accession>X7F666</accession>
<dbReference type="GO" id="GO:0006099">
    <property type="term" value="P:tricarboxylic acid cycle"/>
    <property type="evidence" value="ECO:0007669"/>
    <property type="project" value="TreeGrafter"/>
</dbReference>
<dbReference type="SUPFAM" id="SSF109910">
    <property type="entry name" value="YgfY-like"/>
    <property type="match status" value="1"/>
</dbReference>
<keyword evidence="5" id="KW-1185">Reference proteome</keyword>
<dbReference type="RefSeq" id="WP_043771943.1">
    <property type="nucleotide sequence ID" value="NZ_JAME01000019.1"/>
</dbReference>
<proteinExistence type="inferred from homology"/>
<gene>
    <name evidence="4" type="ORF">RISW2_06870</name>
</gene>
<dbReference type="STRING" id="1449351.RISW2_06870"/>
<evidence type="ECO:0000313" key="4">
    <source>
        <dbReference type="EMBL" id="ETX28412.1"/>
    </source>
</evidence>
<reference evidence="4 5" key="1">
    <citation type="submission" date="2014-01" db="EMBL/GenBank/DDBJ databases">
        <title>Roseivivax isoporae LMG 25204 Genome Sequencing.</title>
        <authorList>
            <person name="Lai Q."/>
            <person name="Li G."/>
            <person name="Shao Z."/>
        </authorList>
    </citation>
    <scope>NUCLEOTIDE SEQUENCE [LARGE SCALE GENOMIC DNA]</scope>
    <source>
        <strain evidence="4 5">LMG 25204</strain>
    </source>
</reference>
<protein>
    <recommendedName>
        <fullName evidence="2">FAD assembly factor SdhE</fullName>
    </recommendedName>
</protein>
<dbReference type="AlphaFoldDB" id="X7F666"/>
<dbReference type="EMBL" id="JAME01000019">
    <property type="protein sequence ID" value="ETX28412.1"/>
    <property type="molecule type" value="Genomic_DNA"/>
</dbReference>
<dbReference type="Gene3D" id="1.10.150.250">
    <property type="entry name" value="Flavinator of succinate dehydrogenase"/>
    <property type="match status" value="1"/>
</dbReference>
<evidence type="ECO:0000256" key="3">
    <source>
        <dbReference type="ARBA" id="ARBA00023186"/>
    </source>
</evidence>
<organism evidence="4 5">
    <name type="scientific">Roseivivax isoporae LMG 25204</name>
    <dbReference type="NCBI Taxonomy" id="1449351"/>
    <lineage>
        <taxon>Bacteria</taxon>
        <taxon>Pseudomonadati</taxon>
        <taxon>Pseudomonadota</taxon>
        <taxon>Alphaproteobacteria</taxon>
        <taxon>Rhodobacterales</taxon>
        <taxon>Roseobacteraceae</taxon>
        <taxon>Roseivivax</taxon>
    </lineage>
</organism>
<dbReference type="PATRIC" id="fig|1449351.3.peg.2661"/>
<name>X7F666_9RHOB</name>
<dbReference type="OrthoDB" id="9807264at2"/>
<comment type="similarity">
    <text evidence="1">Belongs to the SdhE FAD assembly factor family.</text>
</comment>
<comment type="caution">
    <text evidence="4">The sequence shown here is derived from an EMBL/GenBank/DDBJ whole genome shotgun (WGS) entry which is preliminary data.</text>
</comment>
<dbReference type="PANTHER" id="PTHR12469:SF2">
    <property type="entry name" value="SUCCINATE DEHYDROGENASE ASSEMBLY FACTOR 2, MITOCHONDRIAL"/>
    <property type="match status" value="1"/>
</dbReference>
<dbReference type="eggNOG" id="COG2938">
    <property type="taxonomic scope" value="Bacteria"/>
</dbReference>
<evidence type="ECO:0000313" key="5">
    <source>
        <dbReference type="Proteomes" id="UP000023430"/>
    </source>
</evidence>
<evidence type="ECO:0000256" key="2">
    <source>
        <dbReference type="ARBA" id="ARBA00019418"/>
    </source>
</evidence>
<dbReference type="Proteomes" id="UP000023430">
    <property type="component" value="Unassembled WGS sequence"/>
</dbReference>
<dbReference type="InterPro" id="IPR036714">
    <property type="entry name" value="SDH_sf"/>
</dbReference>
<sequence length="88" mass="10061">MTGETREIRLKRLTMRSSRRGTKEMDLILMRFAAQRLTEMSDDALDRYEALLQENDQDLYAWISGQSAPPEHYAGLIGEIAATTARID</sequence>
<dbReference type="PANTHER" id="PTHR12469">
    <property type="entry name" value="PROTEIN EMI5 HOMOLOG, MITOCHONDRIAL"/>
    <property type="match status" value="1"/>
</dbReference>
<evidence type="ECO:0000256" key="1">
    <source>
        <dbReference type="ARBA" id="ARBA00008571"/>
    </source>
</evidence>